<evidence type="ECO:0000256" key="2">
    <source>
        <dbReference type="ARBA" id="ARBA00023315"/>
    </source>
</evidence>
<dbReference type="Pfam" id="PF00583">
    <property type="entry name" value="Acetyltransf_1"/>
    <property type="match status" value="1"/>
</dbReference>
<dbReference type="CDD" id="cd04301">
    <property type="entry name" value="NAT_SF"/>
    <property type="match status" value="1"/>
</dbReference>
<reference evidence="4 5" key="1">
    <citation type="submission" date="2018-05" db="EMBL/GenBank/DDBJ databases">
        <title>Genomic Encyclopedia of Type Strains, Phase IV (KMG-IV): sequencing the most valuable type-strain genomes for metagenomic binning, comparative biology and taxonomic classification.</title>
        <authorList>
            <person name="Goeker M."/>
        </authorList>
    </citation>
    <scope>NUCLEOTIDE SEQUENCE [LARGE SCALE GENOMIC DNA]</scope>
    <source>
        <strain evidence="4 5">DSM 44704</strain>
    </source>
</reference>
<dbReference type="AlphaFoldDB" id="A0A318K3Y7"/>
<dbReference type="GO" id="GO:0016747">
    <property type="term" value="F:acyltransferase activity, transferring groups other than amino-acyl groups"/>
    <property type="evidence" value="ECO:0007669"/>
    <property type="project" value="InterPro"/>
</dbReference>
<dbReference type="OrthoDB" id="5243635at2"/>
<dbReference type="InterPro" id="IPR050832">
    <property type="entry name" value="Bact_Acetyltransf"/>
</dbReference>
<dbReference type="Proteomes" id="UP000247569">
    <property type="component" value="Unassembled WGS sequence"/>
</dbReference>
<sequence length="181" mass="20471">MTEADRRIAPLAAEHTRALAECHIACWREAYVDLVPAHVLDAFDIDRRAEQWERNRVKYPGRTWVALAGAEVIGFAGAGETLDDPPEPAHQLYALYVRSPWYGTGLADELLHAALDPAAAYSLWVFERNPRALAFYRRHGFELDGTSRVEAFSPSIEVRMVRRPGPVRLDRVRGPRPSPRE</sequence>
<dbReference type="PANTHER" id="PTHR43877">
    <property type="entry name" value="AMINOALKYLPHOSPHONATE N-ACETYLTRANSFERASE-RELATED-RELATED"/>
    <property type="match status" value="1"/>
</dbReference>
<evidence type="ECO:0000313" key="4">
    <source>
        <dbReference type="EMBL" id="PXX64126.1"/>
    </source>
</evidence>
<dbReference type="InterPro" id="IPR016181">
    <property type="entry name" value="Acyl_CoA_acyltransferase"/>
</dbReference>
<dbReference type="PROSITE" id="PS51186">
    <property type="entry name" value="GNAT"/>
    <property type="match status" value="1"/>
</dbReference>
<keyword evidence="1 4" id="KW-0808">Transferase</keyword>
<accession>A0A318K3Y7</accession>
<name>A0A318K3Y7_9NOCA</name>
<keyword evidence="5" id="KW-1185">Reference proteome</keyword>
<dbReference type="RefSeq" id="WP_051186941.1">
    <property type="nucleotide sequence ID" value="NZ_QJKF01000005.1"/>
</dbReference>
<dbReference type="SUPFAM" id="SSF55729">
    <property type="entry name" value="Acyl-CoA N-acyltransferases (Nat)"/>
    <property type="match status" value="1"/>
</dbReference>
<organism evidence="4 5">
    <name type="scientific">Nocardia tenerifensis</name>
    <dbReference type="NCBI Taxonomy" id="228006"/>
    <lineage>
        <taxon>Bacteria</taxon>
        <taxon>Bacillati</taxon>
        <taxon>Actinomycetota</taxon>
        <taxon>Actinomycetes</taxon>
        <taxon>Mycobacteriales</taxon>
        <taxon>Nocardiaceae</taxon>
        <taxon>Nocardia</taxon>
    </lineage>
</organism>
<keyword evidence="2" id="KW-0012">Acyltransferase</keyword>
<evidence type="ECO:0000313" key="5">
    <source>
        <dbReference type="Proteomes" id="UP000247569"/>
    </source>
</evidence>
<comment type="caution">
    <text evidence="4">The sequence shown here is derived from an EMBL/GenBank/DDBJ whole genome shotgun (WGS) entry which is preliminary data.</text>
</comment>
<evidence type="ECO:0000259" key="3">
    <source>
        <dbReference type="PROSITE" id="PS51186"/>
    </source>
</evidence>
<dbReference type="Gene3D" id="3.40.630.30">
    <property type="match status" value="1"/>
</dbReference>
<proteinExistence type="predicted"/>
<protein>
    <submittedName>
        <fullName evidence="4">Acetyltransferase (GNAT) family protein</fullName>
    </submittedName>
</protein>
<feature type="domain" description="N-acetyltransferase" evidence="3">
    <location>
        <begin position="14"/>
        <end position="165"/>
    </location>
</feature>
<dbReference type="EMBL" id="QJKF01000005">
    <property type="protein sequence ID" value="PXX64126.1"/>
    <property type="molecule type" value="Genomic_DNA"/>
</dbReference>
<evidence type="ECO:0000256" key="1">
    <source>
        <dbReference type="ARBA" id="ARBA00022679"/>
    </source>
</evidence>
<dbReference type="InterPro" id="IPR000182">
    <property type="entry name" value="GNAT_dom"/>
</dbReference>
<gene>
    <name evidence="4" type="ORF">DFR70_105309</name>
</gene>